<feature type="region of interest" description="Disordered" evidence="1">
    <location>
        <begin position="1"/>
        <end position="21"/>
    </location>
</feature>
<evidence type="ECO:0000313" key="3">
    <source>
        <dbReference type="Proteomes" id="UP000472372"/>
    </source>
</evidence>
<feature type="compositionally biased region" description="Basic and acidic residues" evidence="1">
    <location>
        <begin position="186"/>
        <end position="211"/>
    </location>
</feature>
<sequence length="255" mass="28290">MKHSGLHTSQASSAKPKNPTSTATTVYQYAILLYLALSYILQDSPQHAQHSKKKPSNQCQTSSTDTTTHVPTPARTYQNASEHSKGTRQNKGYSSWQASPKPSQTASPDQAHTRLHTPRRDDPLHGPFKTQLANAGLAISRVQMSEAWTRMRAVSCMPINPANLNTTQDRDKRRVKKVRWGVVQTREFEPEAEGHGEAATREHQHSSDRTKAQPSNASDTGIGKRRTGPEIWASVQKEGKHEIWGPREGSDGQLN</sequence>
<feature type="compositionally biased region" description="Low complexity" evidence="1">
    <location>
        <begin position="61"/>
        <end position="76"/>
    </location>
</feature>
<dbReference type="Proteomes" id="UP000472372">
    <property type="component" value="Chromosome 6"/>
</dbReference>
<proteinExistence type="predicted"/>
<dbReference type="AlphaFoldDB" id="A0A6S6WAV1"/>
<feature type="region of interest" description="Disordered" evidence="1">
    <location>
        <begin position="47"/>
        <end position="129"/>
    </location>
</feature>
<evidence type="ECO:0000313" key="2">
    <source>
        <dbReference type="EMBL" id="CAE7189126.1"/>
    </source>
</evidence>
<organism evidence="2 3">
    <name type="scientific">Pyrenophora teres f. teres</name>
    <dbReference type="NCBI Taxonomy" id="97479"/>
    <lineage>
        <taxon>Eukaryota</taxon>
        <taxon>Fungi</taxon>
        <taxon>Dikarya</taxon>
        <taxon>Ascomycota</taxon>
        <taxon>Pezizomycotina</taxon>
        <taxon>Dothideomycetes</taxon>
        <taxon>Pleosporomycetidae</taxon>
        <taxon>Pleosporales</taxon>
        <taxon>Pleosporineae</taxon>
        <taxon>Pleosporaceae</taxon>
        <taxon>Pyrenophora</taxon>
    </lineage>
</organism>
<gene>
    <name evidence="2" type="ORF">PTTW11_07428</name>
</gene>
<feature type="compositionally biased region" description="Basic and acidic residues" evidence="1">
    <location>
        <begin position="237"/>
        <end position="255"/>
    </location>
</feature>
<feature type="region of interest" description="Disordered" evidence="1">
    <location>
        <begin position="186"/>
        <end position="255"/>
    </location>
</feature>
<evidence type="ECO:0000256" key="1">
    <source>
        <dbReference type="SAM" id="MobiDB-lite"/>
    </source>
</evidence>
<name>A0A6S6WAV1_9PLEO</name>
<dbReference type="EMBL" id="HG992982">
    <property type="protein sequence ID" value="CAE7189126.1"/>
    <property type="molecule type" value="Genomic_DNA"/>
</dbReference>
<protein>
    <submittedName>
        <fullName evidence="2">Uncharacterized protein</fullName>
    </submittedName>
</protein>
<reference evidence="2" key="1">
    <citation type="submission" date="2021-02" db="EMBL/GenBank/DDBJ databases">
        <authorList>
            <person name="Syme A R."/>
            <person name="Syme A R."/>
            <person name="Moolhuijzen P."/>
        </authorList>
    </citation>
    <scope>NUCLEOTIDE SEQUENCE</scope>
    <source>
        <strain evidence="2">W1-1</strain>
    </source>
</reference>
<feature type="compositionally biased region" description="Polar residues" evidence="1">
    <location>
        <begin position="77"/>
        <end position="110"/>
    </location>
</feature>
<accession>A0A6S6WAV1</accession>